<keyword evidence="2" id="KW-0689">Ribosomal protein</keyword>
<dbReference type="PANTHER" id="PTHR11759">
    <property type="entry name" value="40S RIBOSOMAL PROTEIN S14/30S RIBOSOMAL PROTEIN S11"/>
    <property type="match status" value="1"/>
</dbReference>
<dbReference type="GO" id="GO:0003735">
    <property type="term" value="F:structural constituent of ribosome"/>
    <property type="evidence" value="ECO:0007669"/>
    <property type="project" value="InterPro"/>
</dbReference>
<dbReference type="AlphaFoldDB" id="A0AA40D0P7"/>
<evidence type="ECO:0000313" key="6">
    <source>
        <dbReference type="Proteomes" id="UP001174936"/>
    </source>
</evidence>
<dbReference type="GO" id="GO:0006412">
    <property type="term" value="P:translation"/>
    <property type="evidence" value="ECO:0007669"/>
    <property type="project" value="InterPro"/>
</dbReference>
<dbReference type="InterPro" id="IPR036967">
    <property type="entry name" value="Ribosomal_uS11_sf"/>
</dbReference>
<dbReference type="GO" id="GO:1990904">
    <property type="term" value="C:ribonucleoprotein complex"/>
    <property type="evidence" value="ECO:0007669"/>
    <property type="project" value="UniProtKB-KW"/>
</dbReference>
<sequence>MSRFSSGRLLARNLVQTVSRPASAAPSVPQWTRLFSQSASRPAPPPTNDSETGMSMQRLAQKFMVNSSEGGNPDRLSTDVREMLQVEKDVDEEPHHFHVMSHRHNTHVTVTKPNRDAIISISGGNLGFKKSARGSFDAGYQVCAYVIDKLHQKGEIKNIKKLEVCFRGFGQGREAAVKVLLGSEGKALKDKIIRVTDATRIKFGGTRGRNPRRI</sequence>
<organism evidence="5 6">
    <name type="scientific">Cercophora newfieldiana</name>
    <dbReference type="NCBI Taxonomy" id="92897"/>
    <lineage>
        <taxon>Eukaryota</taxon>
        <taxon>Fungi</taxon>
        <taxon>Dikarya</taxon>
        <taxon>Ascomycota</taxon>
        <taxon>Pezizomycotina</taxon>
        <taxon>Sordariomycetes</taxon>
        <taxon>Sordariomycetidae</taxon>
        <taxon>Sordariales</taxon>
        <taxon>Lasiosphaeriaceae</taxon>
        <taxon>Cercophora</taxon>
    </lineage>
</organism>
<evidence type="ECO:0000256" key="1">
    <source>
        <dbReference type="ARBA" id="ARBA00006194"/>
    </source>
</evidence>
<dbReference type="GO" id="GO:0005840">
    <property type="term" value="C:ribosome"/>
    <property type="evidence" value="ECO:0007669"/>
    <property type="project" value="UniProtKB-KW"/>
</dbReference>
<evidence type="ECO:0000256" key="2">
    <source>
        <dbReference type="ARBA" id="ARBA00022980"/>
    </source>
</evidence>
<dbReference type="HAMAP" id="MF_01310">
    <property type="entry name" value="Ribosomal_uS11"/>
    <property type="match status" value="1"/>
</dbReference>
<accession>A0AA40D0P7</accession>
<keyword evidence="6" id="KW-1185">Reference proteome</keyword>
<evidence type="ECO:0000256" key="3">
    <source>
        <dbReference type="ARBA" id="ARBA00023274"/>
    </source>
</evidence>
<comment type="similarity">
    <text evidence="1">Belongs to the universal ribosomal protein uS11 family.</text>
</comment>
<evidence type="ECO:0000313" key="5">
    <source>
        <dbReference type="EMBL" id="KAK0657472.1"/>
    </source>
</evidence>
<proteinExistence type="inferred from homology"/>
<dbReference type="InterPro" id="IPR001971">
    <property type="entry name" value="Ribosomal_uS11"/>
</dbReference>
<gene>
    <name evidence="5" type="ORF">B0T16DRAFT_401776</name>
</gene>
<keyword evidence="3" id="KW-0687">Ribonucleoprotein</keyword>
<reference evidence="5" key="1">
    <citation type="submission" date="2023-06" db="EMBL/GenBank/DDBJ databases">
        <title>Genome-scale phylogeny and comparative genomics of the fungal order Sordariales.</title>
        <authorList>
            <consortium name="Lawrence Berkeley National Laboratory"/>
            <person name="Hensen N."/>
            <person name="Bonometti L."/>
            <person name="Westerberg I."/>
            <person name="Brannstrom I.O."/>
            <person name="Guillou S."/>
            <person name="Cros-Aarteil S."/>
            <person name="Calhoun S."/>
            <person name="Haridas S."/>
            <person name="Kuo A."/>
            <person name="Mondo S."/>
            <person name="Pangilinan J."/>
            <person name="Riley R."/>
            <person name="Labutti K."/>
            <person name="Andreopoulos B."/>
            <person name="Lipzen A."/>
            <person name="Chen C."/>
            <person name="Yanf M."/>
            <person name="Daum C."/>
            <person name="Ng V."/>
            <person name="Clum A."/>
            <person name="Steindorff A."/>
            <person name="Ohm R."/>
            <person name="Martin F."/>
            <person name="Silar P."/>
            <person name="Natvig D."/>
            <person name="Lalanne C."/>
            <person name="Gautier V."/>
            <person name="Ament-Velasquez S.L."/>
            <person name="Kruys A."/>
            <person name="Hutchinson M.I."/>
            <person name="Powell A.J."/>
            <person name="Barry K."/>
            <person name="Miller A.N."/>
            <person name="Grigoriev I.V."/>
            <person name="Debuchy R."/>
            <person name="Gladieux P."/>
            <person name="Thoren M.H."/>
            <person name="Johannesson H."/>
        </authorList>
    </citation>
    <scope>NUCLEOTIDE SEQUENCE</scope>
    <source>
        <strain evidence="5">SMH2532-1</strain>
    </source>
</reference>
<dbReference type="Gene3D" id="3.30.420.80">
    <property type="entry name" value="Ribosomal protein S11"/>
    <property type="match status" value="1"/>
</dbReference>
<comment type="caution">
    <text evidence="5">The sequence shown here is derived from an EMBL/GenBank/DDBJ whole genome shotgun (WGS) entry which is preliminary data.</text>
</comment>
<dbReference type="Proteomes" id="UP001174936">
    <property type="component" value="Unassembled WGS sequence"/>
</dbReference>
<protein>
    <recommendedName>
        <fullName evidence="7">Translational machinery component</fullName>
    </recommendedName>
</protein>
<feature type="region of interest" description="Disordered" evidence="4">
    <location>
        <begin position="34"/>
        <end position="53"/>
    </location>
</feature>
<name>A0AA40D0P7_9PEZI</name>
<dbReference type="EMBL" id="JAULSV010000001">
    <property type="protein sequence ID" value="KAK0657472.1"/>
    <property type="molecule type" value="Genomic_DNA"/>
</dbReference>
<evidence type="ECO:0008006" key="7">
    <source>
        <dbReference type="Google" id="ProtNLM"/>
    </source>
</evidence>
<dbReference type="Pfam" id="PF00411">
    <property type="entry name" value="Ribosomal_S11"/>
    <property type="match status" value="1"/>
</dbReference>
<evidence type="ECO:0000256" key="4">
    <source>
        <dbReference type="SAM" id="MobiDB-lite"/>
    </source>
</evidence>
<dbReference type="SUPFAM" id="SSF53137">
    <property type="entry name" value="Translational machinery components"/>
    <property type="match status" value="1"/>
</dbReference>